<dbReference type="Proteomes" id="UP000324065">
    <property type="component" value="Unassembled WGS sequence"/>
</dbReference>
<dbReference type="AlphaFoldDB" id="A0A5M6IHA5"/>
<organism evidence="1 2">
    <name type="scientific">Roseospira marina</name>
    <dbReference type="NCBI Taxonomy" id="140057"/>
    <lineage>
        <taxon>Bacteria</taxon>
        <taxon>Pseudomonadati</taxon>
        <taxon>Pseudomonadota</taxon>
        <taxon>Alphaproteobacteria</taxon>
        <taxon>Rhodospirillales</taxon>
        <taxon>Rhodospirillaceae</taxon>
        <taxon>Roseospira</taxon>
    </lineage>
</organism>
<protein>
    <submittedName>
        <fullName evidence="1">Uncharacterized protein</fullName>
    </submittedName>
</protein>
<keyword evidence="2" id="KW-1185">Reference proteome</keyword>
<dbReference type="EMBL" id="VWPJ01000001">
    <property type="protein sequence ID" value="KAA5607297.1"/>
    <property type="molecule type" value="Genomic_DNA"/>
</dbReference>
<reference evidence="1 2" key="1">
    <citation type="submission" date="2019-09" db="EMBL/GenBank/DDBJ databases">
        <title>Genome sequence of Roseospira marina, one of the more divergent members of the non-sulfur purple photosynthetic bacterial family, the Rhodospirillaceae.</title>
        <authorList>
            <person name="Meyer T."/>
            <person name="Kyndt J."/>
        </authorList>
    </citation>
    <scope>NUCLEOTIDE SEQUENCE [LARGE SCALE GENOMIC DNA]</scope>
    <source>
        <strain evidence="1 2">DSM 15113</strain>
    </source>
</reference>
<gene>
    <name evidence="1" type="ORF">F1188_00560</name>
</gene>
<dbReference type="OrthoDB" id="5500270at2"/>
<name>A0A5M6IHA5_9PROT</name>
<accession>A0A5M6IHA5</accession>
<sequence length="127" mass="14243">MAALREQTGLDLTPTYDEDGALSSVEAPQVRSMLLHWARSDHRIAVSTPIPLNPYLWSHLDTAMMSLGGVFDRSDDIVSAPEPLRPAFDRPWSALTWRQRALLGRPFLREIGPLREGIVQRRGGPRS</sequence>
<dbReference type="RefSeq" id="WP_150060435.1">
    <property type="nucleotide sequence ID" value="NZ_JACHII010000001.1"/>
</dbReference>
<comment type="caution">
    <text evidence="1">The sequence shown here is derived from an EMBL/GenBank/DDBJ whole genome shotgun (WGS) entry which is preliminary data.</text>
</comment>
<proteinExistence type="predicted"/>
<evidence type="ECO:0000313" key="2">
    <source>
        <dbReference type="Proteomes" id="UP000324065"/>
    </source>
</evidence>
<evidence type="ECO:0000313" key="1">
    <source>
        <dbReference type="EMBL" id="KAA5607297.1"/>
    </source>
</evidence>